<dbReference type="InterPro" id="IPR051933">
    <property type="entry name" value="Resuscitation_pf_RpfB"/>
</dbReference>
<dbReference type="Gene3D" id="2.40.40.10">
    <property type="entry name" value="RlpA-like domain"/>
    <property type="match status" value="1"/>
</dbReference>
<dbReference type="InterPro" id="IPR036908">
    <property type="entry name" value="RlpA-like_sf"/>
</dbReference>
<dbReference type="PANTHER" id="PTHR39160">
    <property type="entry name" value="CELL WALL-BINDING PROTEIN YOCH"/>
    <property type="match status" value="1"/>
</dbReference>
<evidence type="ECO:0000313" key="5">
    <source>
        <dbReference type="Proteomes" id="UP001057291"/>
    </source>
</evidence>
<dbReference type="PROSITE" id="PS51782">
    <property type="entry name" value="LYSM"/>
    <property type="match status" value="1"/>
</dbReference>
<dbReference type="SUPFAM" id="SSF54106">
    <property type="entry name" value="LysM domain"/>
    <property type="match status" value="1"/>
</dbReference>
<proteinExistence type="predicted"/>
<dbReference type="InterPro" id="IPR036779">
    <property type="entry name" value="LysM_dom_sf"/>
</dbReference>
<dbReference type="Pfam" id="PF06725">
    <property type="entry name" value="3D"/>
    <property type="match status" value="1"/>
</dbReference>
<dbReference type="SUPFAM" id="SSF50685">
    <property type="entry name" value="Barwin-like endoglucanases"/>
    <property type="match status" value="1"/>
</dbReference>
<gene>
    <name evidence="4" type="ORF">DNHGIG_03450</name>
</gene>
<organism evidence="4 5">
    <name type="scientific">Collibacillus ludicampi</name>
    <dbReference type="NCBI Taxonomy" id="2771369"/>
    <lineage>
        <taxon>Bacteria</taxon>
        <taxon>Bacillati</taxon>
        <taxon>Bacillota</taxon>
        <taxon>Bacilli</taxon>
        <taxon>Bacillales</taxon>
        <taxon>Alicyclobacillaceae</taxon>
        <taxon>Collibacillus</taxon>
    </lineage>
</organism>
<dbReference type="CDD" id="cd14667">
    <property type="entry name" value="3D_containing_proteins"/>
    <property type="match status" value="1"/>
</dbReference>
<name>A0AAV4LAG4_9BACL</name>
<dbReference type="InterPro" id="IPR059180">
    <property type="entry name" value="3D_YorM"/>
</dbReference>
<feature type="chain" id="PRO_5043730372" description="LysM domain-containing protein" evidence="2">
    <location>
        <begin position="20"/>
        <end position="217"/>
    </location>
</feature>
<dbReference type="SMART" id="SM00257">
    <property type="entry name" value="LysM"/>
    <property type="match status" value="1"/>
</dbReference>
<dbReference type="PANTHER" id="PTHR39160:SF4">
    <property type="entry name" value="RESUSCITATION-PROMOTING FACTOR RPFB"/>
    <property type="match status" value="1"/>
</dbReference>
<dbReference type="GO" id="GO:0004553">
    <property type="term" value="F:hydrolase activity, hydrolyzing O-glycosyl compounds"/>
    <property type="evidence" value="ECO:0007669"/>
    <property type="project" value="InterPro"/>
</dbReference>
<dbReference type="GO" id="GO:0019867">
    <property type="term" value="C:outer membrane"/>
    <property type="evidence" value="ECO:0007669"/>
    <property type="project" value="InterPro"/>
</dbReference>
<evidence type="ECO:0000259" key="3">
    <source>
        <dbReference type="PROSITE" id="PS51782"/>
    </source>
</evidence>
<dbReference type="Proteomes" id="UP001057291">
    <property type="component" value="Unassembled WGS sequence"/>
</dbReference>
<dbReference type="CDD" id="cd00118">
    <property type="entry name" value="LysM"/>
    <property type="match status" value="1"/>
</dbReference>
<evidence type="ECO:0000256" key="1">
    <source>
        <dbReference type="ARBA" id="ARBA00022729"/>
    </source>
</evidence>
<dbReference type="EMBL" id="BOQE01000001">
    <property type="protein sequence ID" value="GIM44796.1"/>
    <property type="molecule type" value="Genomic_DNA"/>
</dbReference>
<dbReference type="Pfam" id="PF01476">
    <property type="entry name" value="LysM"/>
    <property type="match status" value="1"/>
</dbReference>
<keyword evidence="5" id="KW-1185">Reference proteome</keyword>
<feature type="signal peptide" evidence="2">
    <location>
        <begin position="1"/>
        <end position="19"/>
    </location>
</feature>
<protein>
    <recommendedName>
        <fullName evidence="3">LysM domain-containing protein</fullName>
    </recommendedName>
</protein>
<accession>A0AAV4LAG4</accession>
<dbReference type="AlphaFoldDB" id="A0AAV4LAG4"/>
<sequence length="217" mass="23259">MVVSIGLWTLSAFTLPAGAATPETRSAPGQTNTAGADFIQYSVSPDDTLWDIANRYHTTVERLLSLNPNVRPDQLKIGSHLVIPRLHDEAKPVMAEQGKVIITASGERFRVRHVLNCKLTAYTSGYESTGKRPGDPGYGITSSGRVATIGRTIAVDPEVISIGSKVYIEGLGIRYAEDTGGAIKGHHIDVYVGDGGAVKQALEFGVKQDVPVFILED</sequence>
<dbReference type="GO" id="GO:0009254">
    <property type="term" value="P:peptidoglycan turnover"/>
    <property type="evidence" value="ECO:0007669"/>
    <property type="project" value="InterPro"/>
</dbReference>
<dbReference type="InterPro" id="IPR010611">
    <property type="entry name" value="3D_dom"/>
</dbReference>
<evidence type="ECO:0000256" key="2">
    <source>
        <dbReference type="SAM" id="SignalP"/>
    </source>
</evidence>
<comment type="caution">
    <text evidence="4">The sequence shown here is derived from an EMBL/GenBank/DDBJ whole genome shotgun (WGS) entry which is preliminary data.</text>
</comment>
<reference evidence="4" key="1">
    <citation type="journal article" date="2023" name="Int. J. Syst. Evol. Microbiol.">
        <title>Collibacillus ludicampi gen. nov., sp. nov., a new soil bacterium of the family Alicyclobacillaceae.</title>
        <authorList>
            <person name="Jojima T."/>
            <person name="Ioku Y."/>
            <person name="Fukuta Y."/>
            <person name="Shirasaka N."/>
            <person name="Matsumura Y."/>
            <person name="Mori M."/>
        </authorList>
    </citation>
    <scope>NUCLEOTIDE SEQUENCE</scope>
    <source>
        <strain evidence="4">TP075</strain>
    </source>
</reference>
<dbReference type="Gene3D" id="3.10.350.10">
    <property type="entry name" value="LysM domain"/>
    <property type="match status" value="1"/>
</dbReference>
<feature type="domain" description="LysM" evidence="3">
    <location>
        <begin position="39"/>
        <end position="83"/>
    </location>
</feature>
<keyword evidence="1 2" id="KW-0732">Signal</keyword>
<evidence type="ECO:0000313" key="4">
    <source>
        <dbReference type="EMBL" id="GIM44796.1"/>
    </source>
</evidence>
<dbReference type="InterPro" id="IPR018392">
    <property type="entry name" value="LysM"/>
</dbReference>